<feature type="region of interest" description="Disordered" evidence="4">
    <location>
        <begin position="83"/>
        <end position="102"/>
    </location>
</feature>
<feature type="region of interest" description="Disordered" evidence="4">
    <location>
        <begin position="3200"/>
        <end position="3219"/>
    </location>
</feature>
<gene>
    <name evidence="5" type="ORF">TGRH88_029150</name>
</gene>
<feature type="compositionally biased region" description="Acidic residues" evidence="4">
    <location>
        <begin position="2803"/>
        <end position="2814"/>
    </location>
</feature>
<feature type="compositionally biased region" description="Basic and acidic residues" evidence="4">
    <location>
        <begin position="3684"/>
        <end position="3703"/>
    </location>
</feature>
<feature type="region of interest" description="Disordered" evidence="4">
    <location>
        <begin position="1664"/>
        <end position="1688"/>
    </location>
</feature>
<dbReference type="PROSITE" id="PS50138">
    <property type="entry name" value="BRCA2_REPEAT"/>
    <property type="match status" value="9"/>
</dbReference>
<organism evidence="5 6">
    <name type="scientific">Toxoplasma gondii</name>
    <dbReference type="NCBI Taxonomy" id="5811"/>
    <lineage>
        <taxon>Eukaryota</taxon>
        <taxon>Sar</taxon>
        <taxon>Alveolata</taxon>
        <taxon>Apicomplexa</taxon>
        <taxon>Conoidasida</taxon>
        <taxon>Coccidia</taxon>
        <taxon>Eucoccidiorida</taxon>
        <taxon>Eimeriorina</taxon>
        <taxon>Sarcocystidae</taxon>
        <taxon>Toxoplasma</taxon>
    </lineage>
</organism>
<feature type="compositionally biased region" description="Basic and acidic residues" evidence="4">
    <location>
        <begin position="755"/>
        <end position="781"/>
    </location>
</feature>
<dbReference type="InterPro" id="IPR012340">
    <property type="entry name" value="NA-bd_OB-fold"/>
</dbReference>
<evidence type="ECO:0000256" key="2">
    <source>
        <dbReference type="ARBA" id="ARBA00022763"/>
    </source>
</evidence>
<feature type="compositionally biased region" description="Low complexity" evidence="4">
    <location>
        <begin position="1774"/>
        <end position="1784"/>
    </location>
</feature>
<feature type="region of interest" description="Disordered" evidence="4">
    <location>
        <begin position="1237"/>
        <end position="1351"/>
    </location>
</feature>
<dbReference type="InterPro" id="IPR002093">
    <property type="entry name" value="BRCA2_repeat"/>
</dbReference>
<feature type="compositionally biased region" description="Basic and acidic residues" evidence="4">
    <location>
        <begin position="2460"/>
        <end position="2474"/>
    </location>
</feature>
<evidence type="ECO:0000256" key="1">
    <source>
        <dbReference type="ARBA" id="ARBA00022737"/>
    </source>
</evidence>
<feature type="compositionally biased region" description="Low complexity" evidence="4">
    <location>
        <begin position="1515"/>
        <end position="1525"/>
    </location>
</feature>
<feature type="compositionally biased region" description="Basic and acidic residues" evidence="4">
    <location>
        <begin position="2908"/>
        <end position="2922"/>
    </location>
</feature>
<feature type="region of interest" description="Disordered" evidence="4">
    <location>
        <begin position="3444"/>
        <end position="3595"/>
    </location>
</feature>
<feature type="compositionally biased region" description="Basic and acidic residues" evidence="4">
    <location>
        <begin position="998"/>
        <end position="1008"/>
    </location>
</feature>
<feature type="region of interest" description="Disordered" evidence="4">
    <location>
        <begin position="3762"/>
        <end position="3795"/>
    </location>
</feature>
<feature type="compositionally biased region" description="Basic and acidic residues" evidence="4">
    <location>
        <begin position="3561"/>
        <end position="3573"/>
    </location>
</feature>
<feature type="compositionally biased region" description="Basic and acidic residues" evidence="4">
    <location>
        <begin position="738"/>
        <end position="748"/>
    </location>
</feature>
<feature type="compositionally biased region" description="Basic and acidic residues" evidence="4">
    <location>
        <begin position="834"/>
        <end position="846"/>
    </location>
</feature>
<feature type="compositionally biased region" description="Basic and acidic residues" evidence="4">
    <location>
        <begin position="3715"/>
        <end position="3742"/>
    </location>
</feature>
<feature type="compositionally biased region" description="Basic and acidic residues" evidence="4">
    <location>
        <begin position="2175"/>
        <end position="2202"/>
    </location>
</feature>
<feature type="compositionally biased region" description="Basic and acidic residues" evidence="4">
    <location>
        <begin position="1094"/>
        <end position="1106"/>
    </location>
</feature>
<feature type="region of interest" description="Disordered" evidence="4">
    <location>
        <begin position="1507"/>
        <end position="1528"/>
    </location>
</feature>
<feature type="compositionally biased region" description="Low complexity" evidence="4">
    <location>
        <begin position="429"/>
        <end position="466"/>
    </location>
</feature>
<comment type="caution">
    <text evidence="5">The sequence shown here is derived from an EMBL/GenBank/DDBJ whole genome shotgun (WGS) entry which is preliminary data.</text>
</comment>
<feature type="region of interest" description="Disordered" evidence="4">
    <location>
        <begin position="1762"/>
        <end position="1785"/>
    </location>
</feature>
<feature type="region of interest" description="Disordered" evidence="4">
    <location>
        <begin position="2144"/>
        <end position="2214"/>
    </location>
</feature>
<feature type="compositionally biased region" description="Basic and acidic residues" evidence="4">
    <location>
        <begin position="2012"/>
        <end position="2031"/>
    </location>
</feature>
<feature type="region of interest" description="Disordered" evidence="4">
    <location>
        <begin position="2777"/>
        <end position="2850"/>
    </location>
</feature>
<feature type="compositionally biased region" description="Basic and acidic residues" evidence="4">
    <location>
        <begin position="3466"/>
        <end position="3476"/>
    </location>
</feature>
<name>A0A7J6K808_TOXGO</name>
<feature type="compositionally biased region" description="Low complexity" evidence="4">
    <location>
        <begin position="1299"/>
        <end position="1320"/>
    </location>
</feature>
<dbReference type="VEuPathDB" id="ToxoDB:TGME49_243265"/>
<feature type="region of interest" description="Disordered" evidence="4">
    <location>
        <begin position="2066"/>
        <end position="2102"/>
    </location>
</feature>
<dbReference type="Gene3D" id="2.40.50.140">
    <property type="entry name" value="Nucleic acid-binding proteins"/>
    <property type="match status" value="1"/>
</dbReference>
<dbReference type="EMBL" id="JAAUHK010000192">
    <property type="protein sequence ID" value="KAF4643248.1"/>
    <property type="molecule type" value="Genomic_DNA"/>
</dbReference>
<feature type="compositionally biased region" description="Basic and acidic residues" evidence="4">
    <location>
        <begin position="964"/>
        <end position="976"/>
    </location>
</feature>
<dbReference type="SUPFAM" id="SSF50249">
    <property type="entry name" value="Nucleic acid-binding proteins"/>
    <property type="match status" value="1"/>
</dbReference>
<dbReference type="GO" id="GO:0000724">
    <property type="term" value="P:double-strand break repair via homologous recombination"/>
    <property type="evidence" value="ECO:0007669"/>
    <property type="project" value="InterPro"/>
</dbReference>
<feature type="region of interest" description="Disordered" evidence="4">
    <location>
        <begin position="2396"/>
        <end position="2490"/>
    </location>
</feature>
<feature type="compositionally biased region" description="Basic and acidic residues" evidence="4">
    <location>
        <begin position="473"/>
        <end position="509"/>
    </location>
</feature>
<feature type="compositionally biased region" description="Low complexity" evidence="4">
    <location>
        <begin position="2674"/>
        <end position="2700"/>
    </location>
</feature>
<reference evidence="5 6" key="1">
    <citation type="submission" date="2020-03" db="EMBL/GenBank/DDBJ databases">
        <title>Genome sequence of Toxoplasma gondii RH-88 strain.</title>
        <authorList>
            <person name="Lorenzi H.A."/>
            <person name="Venepally P."/>
            <person name="Rozenberg A."/>
            <person name="Sibley D."/>
        </authorList>
    </citation>
    <scope>NUCLEOTIDE SEQUENCE [LARGE SCALE GENOMIC DNA]</scope>
    <source>
        <strain evidence="5 6">RH-88</strain>
    </source>
</reference>
<feature type="region of interest" description="Disordered" evidence="4">
    <location>
        <begin position="3679"/>
        <end position="3742"/>
    </location>
</feature>
<feature type="compositionally biased region" description="Low complexity" evidence="4">
    <location>
        <begin position="250"/>
        <end position="271"/>
    </location>
</feature>
<feature type="compositionally biased region" description="Basic and acidic residues" evidence="4">
    <location>
        <begin position="803"/>
        <end position="813"/>
    </location>
</feature>
<keyword evidence="1" id="KW-0677">Repeat</keyword>
<feature type="region of interest" description="Disordered" evidence="4">
    <location>
        <begin position="621"/>
        <end position="1115"/>
    </location>
</feature>
<accession>A0A7J6K808</accession>
<evidence type="ECO:0000256" key="4">
    <source>
        <dbReference type="SAM" id="MobiDB-lite"/>
    </source>
</evidence>
<feature type="compositionally biased region" description="Basic and acidic residues" evidence="4">
    <location>
        <begin position="3492"/>
        <end position="3501"/>
    </location>
</feature>
<evidence type="ECO:0000313" key="5">
    <source>
        <dbReference type="EMBL" id="KAF4643248.1"/>
    </source>
</evidence>
<feature type="region of interest" description="Disordered" evidence="4">
    <location>
        <begin position="2573"/>
        <end position="2598"/>
    </location>
</feature>
<feature type="compositionally biased region" description="Basic and acidic residues" evidence="4">
    <location>
        <begin position="2792"/>
        <end position="2802"/>
    </location>
</feature>
<keyword evidence="6" id="KW-1185">Reference proteome</keyword>
<feature type="compositionally biased region" description="Basic and acidic residues" evidence="4">
    <location>
        <begin position="673"/>
        <end position="683"/>
    </location>
</feature>
<feature type="compositionally biased region" description="Basic and acidic residues" evidence="4">
    <location>
        <begin position="1029"/>
        <end position="1041"/>
    </location>
</feature>
<dbReference type="InterPro" id="IPR015525">
    <property type="entry name" value="BRCA2"/>
</dbReference>
<feature type="compositionally biased region" description="Basic residues" evidence="4">
    <location>
        <begin position="3574"/>
        <end position="3586"/>
    </location>
</feature>
<feature type="compositionally biased region" description="Basic and acidic residues" evidence="4">
    <location>
        <begin position="2078"/>
        <end position="2102"/>
    </location>
</feature>
<feature type="compositionally biased region" description="Basic and acidic residues" evidence="4">
    <location>
        <begin position="3513"/>
        <end position="3554"/>
    </location>
</feature>
<feature type="compositionally biased region" description="Acidic residues" evidence="4">
    <location>
        <begin position="2205"/>
        <end position="2214"/>
    </location>
</feature>
<feature type="region of interest" description="Disordered" evidence="4">
    <location>
        <begin position="3409"/>
        <end position="3430"/>
    </location>
</feature>
<proteinExistence type="predicted"/>
<protein>
    <submittedName>
        <fullName evidence="5">Protamine P1 protein</fullName>
    </submittedName>
</protein>
<feature type="region of interest" description="Disordered" evidence="4">
    <location>
        <begin position="1601"/>
        <end position="1634"/>
    </location>
</feature>
<evidence type="ECO:0000256" key="3">
    <source>
        <dbReference type="ARBA" id="ARBA00023204"/>
    </source>
</evidence>
<feature type="region of interest" description="Disordered" evidence="4">
    <location>
        <begin position="2889"/>
        <end position="2922"/>
    </location>
</feature>
<sequence>MDGLQVCWVHQEVEDESEDDEDEETQLLPGSLRPFEAAGFHSSRQFAAVAAQERSEEAIWLPPLPSDRLSKVCSLVSQLSDSSTTTAASRSPEQEVSPPCPPAFRRLATSAYNSYLPSSFSISALSRCSSASPPSSSSSHTSSSFSSSSSSSLSSSSSFSSTSSSLSSSFSATSFSTRSSSFSVHGGSLCSPSPLGCAGFSESLCLSPRCSREPPGSELFNLLDDLESGVVCEFDPPSPNKALREKGEDSSPFSSDVSSPSSPLKSFLSSPRLRHSASTALPRDSLRSSAASPSSPLQAPSSYSSLSSSSASSSSSSFASSSPPTLSPSSSSSPPSSSASSVSFSTPSSSSPNSRFSSSFPRGFSSPSTVSECHPVSTALSCPRSASSASAAATNSVLPLSENARSLFVSPSLSDLADVMAVDFEDVDSGPAPSCSSSSCSSRASFSFSSLSHSSPSPLPASAYCSRPVLRHSAKDTAERRRKDAAESELRRGEDDRTEPHKTWMPERGDAVKEANRTPVQELRHSAEAHQPDTEEISSHFLAFFDDSIPLNHGVHPAEHADRGLTPTSKPEMKSLPDVASSSPSPTPLSFTTAGFRFASGREVTVSEEARRKAREMLQLEAAESEAREQGEQGAGGSMRRDEAGRTDGHETQGIGTTAGFRFASGREVTVSEEARRKAREMLQLEAAESEVREKGEQGAGGSMRRDEAGRTDGHETQGIGTTAGFRFASGREVTVSEEARRKAREMLQLEAAESEVREKGEHGAGGSMRRDEAGRTDGHETQGIGTTAGFRFASGREVTVSEEARRKAREMLQLEADESEAREQGEQGAGGSMRRDEAGRTDGHETQGIGTTAGFRFASGREVTVSEEARRKAREMLQLEADESEAREQGEQGAGGSMRRDEAGRTDGHETQGIGTTAGFRFASGREVTVSEEARRKAREMLQLEAAESEAREQGEQGAGGSMRRDEAGRTDGHETQGIGTTAGFRFASGREVTVSEEARRKAREMLQLEAAESEVREQGEQGAGGSMRRDEAGRTDGHETQGIGTTAGFRFASGREVTVSEEARRKAREMLQLEADESEVREKGEQGAGGSMRRDEAGRTDGHETQGIGTTAGFRFASGREVTVSEEARRKAREMLQLEATGREEVCQQTDVANGLGNEVGFTMTGVCTPPGALVSCHPISGSVACIPSVGSPSPSKLFASFAVSSCCATVAGIGPGSVPLVSVLGGCGDCGADLGERDPGRVTGPGTGEETDREPSASHFVRMQSTAQPSCVTNHDEARKFQSSVPSEATECSQVSLPSPSSALRSAPSLSDSSAPAGQPASEVENRSSSSLSSRARPPSLRRRGLTSGLLGVPRLAASGVGAQDARAAVPRDRRHFKAPRRNSQTASLGGQRPRVQERTREDLVKAKQEDASRSEGSGEKEEKQYCFPEAQTNVLRASGTHFSSLFSVSTEPKDLSFPSSACSSSLPQVSDASPLYQNMLVIRRLWELHARRFSICLSPLSRSADPTARVSSSPYPQSPSSLWPPAPLPAAVSPDSRDACERRNFQFSFLDRGLWLVCLPEHLHKRTVPLFCGSLEAARDFLLLSCTARGDECIEDSSGWSRGASSGCRAREDNAGTRAEDGSADGDSGGRSMLVGGVEEFSRMVGTYLQWKREVKRESPSTASSALLEKTRNGKKRRETPELRGNRNRFTRAWVAHHYSLLCLRAAQRWTRSFALSVASYRHESHHRNSCTGSSSTLSHSFLRHPPLQTSAVSLQGPRDAVAPAPPFSSPSRPSACPASVQSFLGPPRPPSPLRLLRALLCRVEAEEEGRRSVLRQVCEGDLSPATPMVLEVLCPPFCSEDPLSLRVSDGWYVVKARVVDPSLAVVLRRIFQRRDNRSHAAQTPHSPPFPRFSFRRIFVQGASLSGLSEPCCPLDLPSQACLLLHASTCRPLFSPLPLLSSPASSLPSFLMATDSKAPLPSAPSPVASCPLFSSLLFAPEWLGKGCASSLASLRGSAFPLGRWLSGRGERKQRTGGREEKEEEERAVPQAVKSLRRGVGGEIPVVDVILLRRGPLLFRVRREVPKPGGSGRPLETREGSRENEHPPENDVGDSEPRETKTVLMTEAEYRAWFQREQETLQRKREEELVLLQEKLEEVRRKTESKKAKRRRTPCLQTREEDDGDGETAESGGKDKTSLRKEAPQREEEGHTCEERDCEATLSEEEAEDELRDLERQLTRLEELWRVDRENLAKKGQSQIDLLVVDSLFLHKLSALALMAFANVATSASAPSHVKASVNCVSFLDASGPPSRSSLCGVDQVAVASSSDPRCVASASSNVPPTVSSSLAPPLAPLPVPPAAASSSSSPSFVSCSSSSNSSSPLAASTSVSASGVSLAPSFGVSQTDIENALDSALEEETETKHHTSTSSSMVSSPSLRASRSTVSPQSSAPAAPFEFAVANSGCRSRRPSDSQQHASEAPHSRTERRDEAKLPTHAKSPPATYARDRSVNSKPCEDLLSLLRLCGCLRPRKVEEETDLRTVAGLARLFRQSLACITLSGDPATEEETPFHELQEGERVKISNLACSPAASVYSTRQRRHGQEPDRGGGGGGTGKWTDEWSELNAAEEERRLGVIDCHGNQRLVRLHGTKRTAFQIVRLAPGSALSPHPSGSHPAVSSPHVSAFFPSPPSSSPPSSSRYPSCSSRPFASPSLSRSPPSSSLVRLLPVCTAGSGGSRPLPFAVPLSVLSTSLRASLAAFSSALSPLRSPSSSAALSPSAGASAASGAAERENCQLGEGARSNLFADGPTPGAEREGERREEANDGEPSEELDEAEGGKKRQQGRGRRRAPSSSVKGALDATAQKRQKRQLAELPRHCCAAAKDFEQTERGASPSGSDLGCKEKRERLTTRLSAKRSTCRPPDSGPGAETKEESKRRNAEDKGTKVESAFLLSALSQWLLPLSSLDVLLGLCHLPLFSQAHRLACLLKEADREREREQEVLQREEKEASTATEGRRLRERGELTLRPRKEMFFRGEAANHVRERDERRAQDRGRWPHFPETQVLNERLSKSGEEGKENVWQQLADAESVIAKGILKGQASESMQCLQRHGLKGSEQTESCVSPPDSLYRFTAPPISIGILPAVAYDLVGVLLLLEDHQVSPLLGSYSADSAQTCSAFVGSERHASPSGLVAFLWTSTDQICCIRVKPSRNFSDFSVNSGSHSRLEAPSSSSSSSSSSLASASRSGREATGCSASREAPAGGCPFLLRYRQMLLGAAGRRNAGTTEGVKARQGVTAERAEGLQRWWMFQTEERGKVESGIKEKKHSLTGSVCVSSISSSVAASLSPGFLSLRWALFQNVEFQGRDPNLGIFNFSASPRLLHLASGPLHAPLPSKVSPVFSTSSAYTNSLPFSRNSSSRQFPSSSLPRSSCLNSPFASDSPPPCSTSSSSAAGASSSSVLASSLCPAASPADAHSGLHPYCTEEEEREGEDKSESRDTGGSDSDFGDRKARKKNGVREGREHGVTETSQRVSGQREGARGEKQSGRRPPDSAMRQEDPRKNMRLREERNESEMRNEVDAPASKGSDKEGEREEGDRKVKRQRTTPKRPSCRVEGKEERSITVCAVGMNDCLSEDRTVSTKRAAKPRNQRGEAADFISFETAYGDWKETACFSDRHEFEKANRFSFLQDEICDLFRFLGAPEAAPASSDRRGIDRAKPLLHNDRARLDIQSADQPGGRSEGDKQRPPSDENRPLDRNWDPRCSGKEQLVRGRGALNDWDRAIRGEARELEEERGEKTENGREGRGEAAESDRQGDHVEQCMRSCGGDTALSRLLLALEKVASAVGARRL</sequence>
<feature type="compositionally biased region" description="Basic and acidic residues" evidence="4">
    <location>
        <begin position="899"/>
        <end position="911"/>
    </location>
</feature>
<dbReference type="Proteomes" id="UP000557509">
    <property type="component" value="Unassembled WGS sequence"/>
</dbReference>
<feature type="compositionally biased region" description="Basic residues" evidence="4">
    <location>
        <begin position="2819"/>
        <end position="2829"/>
    </location>
</feature>
<feature type="compositionally biased region" description="Basic and acidic residues" evidence="4">
    <location>
        <begin position="3769"/>
        <end position="3795"/>
    </location>
</feature>
<feature type="region of interest" description="Disordered" evidence="4">
    <location>
        <begin position="1364"/>
        <end position="1428"/>
    </location>
</feature>
<feature type="compositionally biased region" description="Basic and acidic residues" evidence="4">
    <location>
        <begin position="1398"/>
        <end position="1428"/>
    </location>
</feature>
<feature type="compositionally biased region" description="Basic and acidic residues" evidence="4">
    <location>
        <begin position="639"/>
        <end position="651"/>
    </location>
</feature>
<feature type="region of interest" description="Disordered" evidence="4">
    <location>
        <begin position="133"/>
        <end position="154"/>
    </location>
</feature>
<feature type="region of interest" description="Disordered" evidence="4">
    <location>
        <begin position="237"/>
        <end position="381"/>
    </location>
</feature>
<feature type="region of interest" description="Disordered" evidence="4">
    <location>
        <begin position="2645"/>
        <end position="2700"/>
    </location>
</feature>
<dbReference type="PANTHER" id="PTHR11289">
    <property type="entry name" value="BREAST CANCER TYPE 2 SUSCEPTIBILITY PROTEIN BRCA2"/>
    <property type="match status" value="1"/>
</dbReference>
<feature type="compositionally biased region" description="Basic and acidic residues" evidence="4">
    <location>
        <begin position="933"/>
        <end position="943"/>
    </location>
</feature>
<feature type="compositionally biased region" description="Basic and acidic residues" evidence="4">
    <location>
        <begin position="704"/>
        <end position="716"/>
    </location>
</feature>
<feature type="compositionally biased region" description="Low complexity" evidence="4">
    <location>
        <begin position="2408"/>
        <end position="2427"/>
    </location>
</feature>
<feature type="region of interest" description="Disordered" evidence="4">
    <location>
        <begin position="554"/>
        <end position="588"/>
    </location>
</feature>
<feature type="region of interest" description="Disordered" evidence="4">
    <location>
        <begin position="426"/>
        <end position="509"/>
    </location>
</feature>
<keyword evidence="3" id="KW-0234">DNA repair</keyword>
<feature type="compositionally biased region" description="Basic and acidic residues" evidence="4">
    <location>
        <begin position="868"/>
        <end position="878"/>
    </location>
</feature>
<feature type="compositionally biased region" description="Polar residues" evidence="4">
    <location>
        <begin position="1284"/>
        <end position="1298"/>
    </location>
</feature>
<dbReference type="GO" id="GO:0006355">
    <property type="term" value="P:regulation of DNA-templated transcription"/>
    <property type="evidence" value="ECO:0007669"/>
    <property type="project" value="TreeGrafter"/>
</dbReference>
<feature type="compositionally biased region" description="Polar residues" evidence="4">
    <location>
        <begin position="1266"/>
        <end position="1276"/>
    </location>
</feature>
<feature type="compositionally biased region" description="Low complexity" evidence="4">
    <location>
        <begin position="280"/>
        <end position="368"/>
    </location>
</feature>
<feature type="compositionally biased region" description="Low complexity" evidence="4">
    <location>
        <begin position="3204"/>
        <end position="3219"/>
    </location>
</feature>
<dbReference type="PANTHER" id="PTHR11289:SF0">
    <property type="entry name" value="BREAST CANCER TYPE 2 SUSCEPTIBILITY PROTEIN"/>
    <property type="match status" value="1"/>
</dbReference>
<feature type="compositionally biased region" description="Basic and acidic residues" evidence="4">
    <location>
        <begin position="1613"/>
        <end position="1625"/>
    </location>
</feature>
<feature type="compositionally biased region" description="Low complexity" evidence="4">
    <location>
        <begin position="1330"/>
        <end position="1342"/>
    </location>
</feature>
<feature type="compositionally biased region" description="Basic and acidic residues" evidence="4">
    <location>
        <begin position="1063"/>
        <end position="1073"/>
    </location>
</feature>
<keyword evidence="2" id="KW-0227">DNA damage</keyword>
<evidence type="ECO:0000313" key="6">
    <source>
        <dbReference type="Proteomes" id="UP000557509"/>
    </source>
</evidence>
<feature type="region of interest" description="Disordered" evidence="4">
    <location>
        <begin position="2011"/>
        <end position="2033"/>
    </location>
</feature>